<comment type="similarity">
    <text evidence="1">Belongs to the peptidase S45 family.</text>
</comment>
<sequence>MAVVFQWLVRLTAVLIVLAVVGISLVYFLASRSLPNYDAIVRVPGISDTIEIVRDNANVPHIFAATDRDVFHGLGFAHAQDRLWQMMMLRRTAQGRLSELFGTATVDVDSFIRRLDIYRLSVQSVEAQDPETLAALEAYAAGVNARLDQINAEALGRGAPEMFLFKTALAPWRPADTLAIAKLMGLQLSSHMSEEVLRARMSLALDDPARLADILPDVPGPGVASLPEYASLVPGALPSFAALSDDPHPLSPFRPRGFAGASNAWAAAASRSASGGTLLANDPHLGFSAPAVWYLARLELSSGGVIGGTIPGMPVVLTGRSDNLGWGLTTAYVDDQDVLIEELNPDNPEQYRTPDGFKEFERRDSILQIKDADPVTLTLRWSDNGPILPGSFRNLDTVTPPGHVAALSWTVLSPRDTSVQAGMGVMMAQSVAEAIAAGEGYIAPAQNLTLVDRTSVALKTIGAVPRRDDAHNSQGRMPSLGARPENRWQGRMAYSSNPGFVAPVGGILGNTNNKTIDRPFPNHISFLWGDTQRVQRWRRLMQAREVHTRDSFIEAQLDTVSLTARTLLPFMGAELWFTGEAAPAGTPERQRQRALALLAEWNGEMNEHWPEPLIYAAWLRALQDRMVRDELGPLADALTHPEPLFIERAFRDVEGAGIWCDVRQSAPVETCADMARLALDDALIWINETWGSQLESLRWGDAHQATHDHQVLGEVPVLKHFVNIRQSTSGGDNTLQRGLTRGTGQNPFRNVHGAGYRGVYDFADPNSSVFIISTGQSGHFLSRHYDDLAQLWRRGEYIPMSLDEGLARAAAVGVTRLEPLR</sequence>
<evidence type="ECO:0000256" key="3">
    <source>
        <dbReference type="ARBA" id="ARBA00023145"/>
    </source>
</evidence>
<evidence type="ECO:0000256" key="4">
    <source>
        <dbReference type="SAM" id="Phobius"/>
    </source>
</evidence>
<dbReference type="InterPro" id="IPR043147">
    <property type="entry name" value="Penicillin_amidase_A-knob"/>
</dbReference>
<keyword evidence="4" id="KW-0812">Transmembrane</keyword>
<dbReference type="PANTHER" id="PTHR34218:SF4">
    <property type="entry name" value="ACYL-HOMOSERINE LACTONE ACYLASE QUIP"/>
    <property type="match status" value="1"/>
</dbReference>
<dbReference type="InterPro" id="IPR014395">
    <property type="entry name" value="Pen/GL7ACA/AHL_acylase"/>
</dbReference>
<dbReference type="Gene3D" id="3.60.20.10">
    <property type="entry name" value="Glutamine Phosphoribosylpyrophosphate, subunit 1, domain 1"/>
    <property type="match status" value="1"/>
</dbReference>
<dbReference type="CDD" id="cd03747">
    <property type="entry name" value="Ntn_PGA_like"/>
    <property type="match status" value="1"/>
</dbReference>
<proteinExistence type="inferred from homology"/>
<keyword evidence="6" id="KW-1185">Reference proteome</keyword>
<dbReference type="RefSeq" id="WP_407592874.1">
    <property type="nucleotide sequence ID" value="NZ_JBHDIY010000002.1"/>
</dbReference>
<dbReference type="InterPro" id="IPR002692">
    <property type="entry name" value="S45"/>
</dbReference>
<gene>
    <name evidence="5" type="ORF">ACERZ8_14550</name>
</gene>
<dbReference type="Gene3D" id="2.30.120.10">
    <property type="match status" value="1"/>
</dbReference>
<dbReference type="Proteomes" id="UP001627408">
    <property type="component" value="Unassembled WGS sequence"/>
</dbReference>
<evidence type="ECO:0000313" key="5">
    <source>
        <dbReference type="EMBL" id="MFL4471043.1"/>
    </source>
</evidence>
<dbReference type="InterPro" id="IPR043146">
    <property type="entry name" value="Penicillin_amidase_N_B-knob"/>
</dbReference>
<dbReference type="PANTHER" id="PTHR34218">
    <property type="entry name" value="PEPTIDASE S45 PENICILLIN AMIDASE"/>
    <property type="match status" value="1"/>
</dbReference>
<dbReference type="Gene3D" id="1.10.439.10">
    <property type="entry name" value="Penicillin Amidohydrolase, domain 1"/>
    <property type="match status" value="1"/>
</dbReference>
<dbReference type="SUPFAM" id="SSF56235">
    <property type="entry name" value="N-terminal nucleophile aminohydrolases (Ntn hydrolases)"/>
    <property type="match status" value="1"/>
</dbReference>
<keyword evidence="3" id="KW-0865">Zymogen</keyword>
<dbReference type="PIRSF" id="PIRSF001227">
    <property type="entry name" value="Pen_acylase"/>
    <property type="match status" value="1"/>
</dbReference>
<comment type="caution">
    <text evidence="5">The sequence shown here is derived from an EMBL/GenBank/DDBJ whole genome shotgun (WGS) entry which is preliminary data.</text>
</comment>
<dbReference type="InterPro" id="IPR029055">
    <property type="entry name" value="Ntn_hydrolases_N"/>
</dbReference>
<evidence type="ECO:0000256" key="2">
    <source>
        <dbReference type="ARBA" id="ARBA00022801"/>
    </source>
</evidence>
<organism evidence="5 6">
    <name type="scientific">Tateyamaria armeniaca</name>
    <dbReference type="NCBI Taxonomy" id="2518930"/>
    <lineage>
        <taxon>Bacteria</taxon>
        <taxon>Pseudomonadati</taxon>
        <taxon>Pseudomonadota</taxon>
        <taxon>Alphaproteobacteria</taxon>
        <taxon>Rhodobacterales</taxon>
        <taxon>Roseobacteraceae</taxon>
        <taxon>Tateyamaria</taxon>
    </lineage>
</organism>
<accession>A0ABW8UV71</accession>
<protein>
    <submittedName>
        <fullName evidence="5">Penicillin acylase family protein</fullName>
    </submittedName>
</protein>
<dbReference type="Pfam" id="PF01804">
    <property type="entry name" value="Penicil_amidase"/>
    <property type="match status" value="1"/>
</dbReference>
<dbReference type="InterPro" id="IPR023343">
    <property type="entry name" value="Penicillin_amidase_dom1"/>
</dbReference>
<reference evidence="5 6" key="1">
    <citation type="submission" date="2024-08" db="EMBL/GenBank/DDBJ databases">
        <title>Tateyamaria sp. nov., isolated from marine algae.</title>
        <authorList>
            <person name="Choi B.J."/>
            <person name="Kim J.M."/>
            <person name="Lee J.K."/>
            <person name="Choi D.G."/>
            <person name="Bayburt H."/>
            <person name="Baek J.H."/>
            <person name="Han D.M."/>
            <person name="Jeon C.O."/>
        </authorList>
    </citation>
    <scope>NUCLEOTIDE SEQUENCE [LARGE SCALE GENOMIC DNA]</scope>
    <source>
        <strain evidence="5 6">KMU-156</strain>
    </source>
</reference>
<dbReference type="Gene3D" id="1.10.1400.10">
    <property type="match status" value="1"/>
</dbReference>
<evidence type="ECO:0000256" key="1">
    <source>
        <dbReference type="ARBA" id="ARBA00006586"/>
    </source>
</evidence>
<keyword evidence="4" id="KW-0472">Membrane</keyword>
<name>A0ABW8UV71_9RHOB</name>
<evidence type="ECO:0000313" key="6">
    <source>
        <dbReference type="Proteomes" id="UP001627408"/>
    </source>
</evidence>
<dbReference type="EMBL" id="JBHDIY010000002">
    <property type="protein sequence ID" value="MFL4471043.1"/>
    <property type="molecule type" value="Genomic_DNA"/>
</dbReference>
<keyword evidence="4" id="KW-1133">Transmembrane helix</keyword>
<feature type="transmembrane region" description="Helical" evidence="4">
    <location>
        <begin position="7"/>
        <end position="30"/>
    </location>
</feature>
<keyword evidence="2" id="KW-0378">Hydrolase</keyword>